<protein>
    <submittedName>
        <fullName evidence="2">Uncharacterized protein</fullName>
    </submittedName>
</protein>
<feature type="compositionally biased region" description="Basic and acidic residues" evidence="1">
    <location>
        <begin position="155"/>
        <end position="166"/>
    </location>
</feature>
<dbReference type="Proteomes" id="UP000682733">
    <property type="component" value="Unassembled WGS sequence"/>
</dbReference>
<sequence>MNSLNVNEEGDDLYCENCYRRKRKGDCQSYEFQKAALRAPLVEKTSPISPTVRPAFHRSTQHPSTTLRHLERQILGNSNGHSTDKTDLLPRQSFSPTLDHGLSEEIPLSRYRRDVVNHSKPIRTSRSYDPNYSRRLPSINETDFTSDESESPVNKTKDYLPRKESNNTKTTTRLTSSSPTMKATLSIIPTVSSSSRNKKDTNHSSSGHAIADSPEMEFKMKNYDFPPRTSKIIIPDLDTDIIQNDKRYSARTNDFLYNSSRIIDNQYQADSLLNNLQRFKRTNDDRRFGSIVRASPLRLS</sequence>
<accession>A0A8S2CVD3</accession>
<dbReference type="AlphaFoldDB" id="A0A8S2CVD3"/>
<evidence type="ECO:0000313" key="4">
    <source>
        <dbReference type="Proteomes" id="UP000677228"/>
    </source>
</evidence>
<feature type="compositionally biased region" description="Polar residues" evidence="1">
    <location>
        <begin position="167"/>
        <end position="195"/>
    </location>
</feature>
<comment type="caution">
    <text evidence="2">The sequence shown here is derived from an EMBL/GenBank/DDBJ whole genome shotgun (WGS) entry which is preliminary data.</text>
</comment>
<feature type="region of interest" description="Disordered" evidence="1">
    <location>
        <begin position="48"/>
        <end position="67"/>
    </location>
</feature>
<name>A0A8S2CVD3_9BILA</name>
<reference evidence="2" key="1">
    <citation type="submission" date="2021-02" db="EMBL/GenBank/DDBJ databases">
        <authorList>
            <person name="Nowell W R."/>
        </authorList>
    </citation>
    <scope>NUCLEOTIDE SEQUENCE</scope>
</reference>
<dbReference type="EMBL" id="CAJNOK010000810">
    <property type="protein sequence ID" value="CAF0776927.1"/>
    <property type="molecule type" value="Genomic_DNA"/>
</dbReference>
<evidence type="ECO:0000313" key="2">
    <source>
        <dbReference type="EMBL" id="CAF0776927.1"/>
    </source>
</evidence>
<feature type="region of interest" description="Disordered" evidence="1">
    <location>
        <begin position="76"/>
        <end position="101"/>
    </location>
</feature>
<proteinExistence type="predicted"/>
<dbReference type="EMBL" id="CAJOBA010000810">
    <property type="protein sequence ID" value="CAF3558164.1"/>
    <property type="molecule type" value="Genomic_DNA"/>
</dbReference>
<organism evidence="2 4">
    <name type="scientific">Didymodactylos carnosus</name>
    <dbReference type="NCBI Taxonomy" id="1234261"/>
    <lineage>
        <taxon>Eukaryota</taxon>
        <taxon>Metazoa</taxon>
        <taxon>Spiralia</taxon>
        <taxon>Gnathifera</taxon>
        <taxon>Rotifera</taxon>
        <taxon>Eurotatoria</taxon>
        <taxon>Bdelloidea</taxon>
        <taxon>Philodinida</taxon>
        <taxon>Philodinidae</taxon>
        <taxon>Didymodactylos</taxon>
    </lineage>
</organism>
<gene>
    <name evidence="2" type="ORF">OVA965_LOCUS3391</name>
    <name evidence="3" type="ORF">TMI583_LOCUS3390</name>
</gene>
<evidence type="ECO:0000256" key="1">
    <source>
        <dbReference type="SAM" id="MobiDB-lite"/>
    </source>
</evidence>
<dbReference type="Proteomes" id="UP000677228">
    <property type="component" value="Unassembled WGS sequence"/>
</dbReference>
<feature type="region of interest" description="Disordered" evidence="1">
    <location>
        <begin position="121"/>
        <end position="213"/>
    </location>
</feature>
<evidence type="ECO:0000313" key="3">
    <source>
        <dbReference type="EMBL" id="CAF3558164.1"/>
    </source>
</evidence>